<dbReference type="Proteomes" id="UP000298493">
    <property type="component" value="Unassembled WGS sequence"/>
</dbReference>
<dbReference type="AlphaFoldDB" id="A0A4Z1P4A7"/>
<proteinExistence type="predicted"/>
<keyword evidence="3" id="KW-1185">Reference proteome</keyword>
<evidence type="ECO:0000256" key="1">
    <source>
        <dbReference type="SAM" id="MobiDB-lite"/>
    </source>
</evidence>
<gene>
    <name evidence="2" type="ORF">E6O75_ATG11102</name>
</gene>
<feature type="region of interest" description="Disordered" evidence="1">
    <location>
        <begin position="1"/>
        <end position="72"/>
    </location>
</feature>
<feature type="region of interest" description="Disordered" evidence="1">
    <location>
        <begin position="177"/>
        <end position="196"/>
    </location>
</feature>
<keyword evidence="2" id="KW-0808">Transferase</keyword>
<protein>
    <submittedName>
        <fullName evidence="2">Dimethyladenosine transferase</fullName>
    </submittedName>
</protein>
<reference evidence="2 3" key="1">
    <citation type="submission" date="2019-04" db="EMBL/GenBank/DDBJ databases">
        <title>High contiguity whole genome sequence and gene annotation resource for two Venturia nashicola isolates.</title>
        <authorList>
            <person name="Prokchorchik M."/>
            <person name="Won K."/>
            <person name="Lee Y."/>
            <person name="Choi E.D."/>
            <person name="Segonzac C."/>
            <person name="Sohn K.H."/>
        </authorList>
    </citation>
    <scope>NUCLEOTIDE SEQUENCE [LARGE SCALE GENOMIC DNA]</scope>
    <source>
        <strain evidence="2 3">PRI2</strain>
    </source>
</reference>
<feature type="compositionally biased region" description="Basic and acidic residues" evidence="1">
    <location>
        <begin position="254"/>
        <end position="264"/>
    </location>
</feature>
<accession>A0A4Z1P4A7</accession>
<feature type="compositionally biased region" description="Pro residues" evidence="1">
    <location>
        <begin position="233"/>
        <end position="252"/>
    </location>
</feature>
<name>A0A4Z1P4A7_9PEZI</name>
<comment type="caution">
    <text evidence="2">The sequence shown here is derived from an EMBL/GenBank/DDBJ whole genome shotgun (WGS) entry which is preliminary data.</text>
</comment>
<organism evidence="2 3">
    <name type="scientific">Venturia nashicola</name>
    <dbReference type="NCBI Taxonomy" id="86259"/>
    <lineage>
        <taxon>Eukaryota</taxon>
        <taxon>Fungi</taxon>
        <taxon>Dikarya</taxon>
        <taxon>Ascomycota</taxon>
        <taxon>Pezizomycotina</taxon>
        <taxon>Dothideomycetes</taxon>
        <taxon>Pleosporomycetidae</taxon>
        <taxon>Venturiales</taxon>
        <taxon>Venturiaceae</taxon>
        <taxon>Venturia</taxon>
    </lineage>
</organism>
<dbReference type="EMBL" id="SNSC02000008">
    <property type="protein sequence ID" value="TID22308.1"/>
    <property type="molecule type" value="Genomic_DNA"/>
</dbReference>
<feature type="region of interest" description="Disordered" evidence="1">
    <location>
        <begin position="228"/>
        <end position="264"/>
    </location>
</feature>
<dbReference type="GO" id="GO:0016740">
    <property type="term" value="F:transferase activity"/>
    <property type="evidence" value="ECO:0007669"/>
    <property type="project" value="UniProtKB-KW"/>
</dbReference>
<feature type="compositionally biased region" description="Basic and acidic residues" evidence="1">
    <location>
        <begin position="59"/>
        <end position="68"/>
    </location>
</feature>
<evidence type="ECO:0000313" key="3">
    <source>
        <dbReference type="Proteomes" id="UP000298493"/>
    </source>
</evidence>
<evidence type="ECO:0000313" key="2">
    <source>
        <dbReference type="EMBL" id="TID22308.1"/>
    </source>
</evidence>
<sequence length="324" mass="37274">MNGPRFHANLVYRNGPQPPPRPHYSRQQMPPRPNYPLYEDYDDYEYRYDSTRPTPRSRRSMDVPRSDPRYGPAALVDEMYNRRLPHRSPTLHNQPIPPTPHQAYQHPPEPHRLSFDNAAYHLFNDLTHSRSFFGDLLDSFDREISGIKPYADAKIQETLWRKKIEKLDEQGANQQERLTHENHLPRNPNLPPPLPPGHPIQTFYSTASRLIDALKTAVNSVPVRTVMQTQPNLAPPPPPPGFSVNAPPPPPLSRRTDEERREETESMKRLIKKLQGQYRDLCDLVEGSKMSARKCSELIKDLGILLDVLNNSGNLWRQGGVEGQ</sequence>